<keyword evidence="4" id="KW-1185">Reference proteome</keyword>
<feature type="domain" description="BTB" evidence="2">
    <location>
        <begin position="33"/>
        <end position="94"/>
    </location>
</feature>
<dbReference type="EMBL" id="JAKWFO010000014">
    <property type="protein sequence ID" value="KAI9632493.1"/>
    <property type="molecule type" value="Genomic_DNA"/>
</dbReference>
<feature type="compositionally biased region" description="Basic and acidic residues" evidence="1">
    <location>
        <begin position="13"/>
        <end position="23"/>
    </location>
</feature>
<dbReference type="AlphaFoldDB" id="A0AA38H196"/>
<dbReference type="CDD" id="cd18186">
    <property type="entry name" value="BTB_POZ_ZBTB_KLHL-like"/>
    <property type="match status" value="1"/>
</dbReference>
<organism evidence="3 4">
    <name type="scientific">Dioszegia hungarica</name>
    <dbReference type="NCBI Taxonomy" id="4972"/>
    <lineage>
        <taxon>Eukaryota</taxon>
        <taxon>Fungi</taxon>
        <taxon>Dikarya</taxon>
        <taxon>Basidiomycota</taxon>
        <taxon>Agaricomycotina</taxon>
        <taxon>Tremellomycetes</taxon>
        <taxon>Tremellales</taxon>
        <taxon>Bulleribasidiaceae</taxon>
        <taxon>Dioszegia</taxon>
    </lineage>
</organism>
<evidence type="ECO:0000256" key="1">
    <source>
        <dbReference type="SAM" id="MobiDB-lite"/>
    </source>
</evidence>
<reference evidence="3" key="1">
    <citation type="journal article" date="2022" name="G3 (Bethesda)">
        <title>High quality genome of the basidiomycete yeast Dioszegia hungarica PDD-24b-2 isolated from cloud water.</title>
        <authorList>
            <person name="Jarrige D."/>
            <person name="Haridas S."/>
            <person name="Bleykasten-Grosshans C."/>
            <person name="Joly M."/>
            <person name="Nadalig T."/>
            <person name="Sancelme M."/>
            <person name="Vuilleumier S."/>
            <person name="Grigoriev I.V."/>
            <person name="Amato P."/>
            <person name="Bringel F."/>
        </authorList>
    </citation>
    <scope>NUCLEOTIDE SEQUENCE</scope>
    <source>
        <strain evidence="3">PDD-24b-2</strain>
    </source>
</reference>
<dbReference type="Pfam" id="PF00651">
    <property type="entry name" value="BTB"/>
    <property type="match status" value="1"/>
</dbReference>
<dbReference type="InterPro" id="IPR000210">
    <property type="entry name" value="BTB/POZ_dom"/>
</dbReference>
<dbReference type="RefSeq" id="XP_052942270.1">
    <property type="nucleotide sequence ID" value="XM_053091277.1"/>
</dbReference>
<dbReference type="InterPro" id="IPR011333">
    <property type="entry name" value="SKP1/BTB/POZ_sf"/>
</dbReference>
<accession>A0AA38H196</accession>
<dbReference type="Proteomes" id="UP001164286">
    <property type="component" value="Unassembled WGS sequence"/>
</dbReference>
<evidence type="ECO:0000259" key="2">
    <source>
        <dbReference type="PROSITE" id="PS50097"/>
    </source>
</evidence>
<gene>
    <name evidence="3" type="ORF">MKK02DRAFT_40796</name>
</gene>
<evidence type="ECO:0000313" key="4">
    <source>
        <dbReference type="Proteomes" id="UP001164286"/>
    </source>
</evidence>
<evidence type="ECO:0000313" key="3">
    <source>
        <dbReference type="EMBL" id="KAI9632493.1"/>
    </source>
</evidence>
<comment type="caution">
    <text evidence="3">The sequence shown here is derived from an EMBL/GenBank/DDBJ whole genome shotgun (WGS) entry which is preliminary data.</text>
</comment>
<protein>
    <recommendedName>
        <fullName evidence="2">BTB domain-containing protein</fullName>
    </recommendedName>
</protein>
<proteinExistence type="predicted"/>
<dbReference type="PROSITE" id="PS50097">
    <property type="entry name" value="BTB"/>
    <property type="match status" value="1"/>
</dbReference>
<dbReference type="Gene3D" id="3.30.710.10">
    <property type="entry name" value="Potassium Channel Kv1.1, Chain A"/>
    <property type="match status" value="1"/>
</dbReference>
<dbReference type="GeneID" id="77730482"/>
<sequence length="245" mass="27477">MSLKRKSSAEGSEEARKEAKTRRTDAVYNDEGADVVLVSSDIVVFRVYGYFIQAASPVFRTMLQVGNKEPSAEVEFTDGKLERAAIIRLLLNFICKPFDGFDMLGTDNALDLIRLADKWDFGNLLSSIKLQIEHPICPGLPAHRYGRFFYACALDDVEAAHRLFLEMGTKRWTTVKEMAEATVDDMIKGAPVLDLTTMSSEWIDRLPRKYFLALLQATGLLPDSPAGWTAVADEFKMQVKLQDAK</sequence>
<dbReference type="SUPFAM" id="SSF54695">
    <property type="entry name" value="POZ domain"/>
    <property type="match status" value="1"/>
</dbReference>
<feature type="region of interest" description="Disordered" evidence="1">
    <location>
        <begin position="1"/>
        <end position="23"/>
    </location>
</feature>
<name>A0AA38H196_9TREE</name>